<keyword evidence="4 9" id="KW-0808">Transferase</keyword>
<evidence type="ECO:0000313" key="11">
    <source>
        <dbReference type="Proteomes" id="UP000811619"/>
    </source>
</evidence>
<evidence type="ECO:0000256" key="7">
    <source>
        <dbReference type="ARBA" id="ARBA00022840"/>
    </source>
</evidence>
<dbReference type="GO" id="GO:0005975">
    <property type="term" value="P:carbohydrate metabolic process"/>
    <property type="evidence" value="ECO:0007669"/>
    <property type="project" value="InterPro"/>
</dbReference>
<dbReference type="PANTHER" id="PTHR43442:SF3">
    <property type="entry name" value="GLUCONOKINASE-RELATED"/>
    <property type="match status" value="1"/>
</dbReference>
<evidence type="ECO:0000256" key="1">
    <source>
        <dbReference type="ARBA" id="ARBA00004875"/>
    </source>
</evidence>
<dbReference type="PANTHER" id="PTHR43442">
    <property type="entry name" value="GLUCONOKINASE-RELATED"/>
    <property type="match status" value="1"/>
</dbReference>
<keyword evidence="11" id="KW-1185">Reference proteome</keyword>
<dbReference type="InterPro" id="IPR006001">
    <property type="entry name" value="Therm_gnt_kin"/>
</dbReference>
<comment type="similarity">
    <text evidence="2 9">Belongs to the gluconokinase GntK/GntV family.</text>
</comment>
<evidence type="ECO:0000313" key="10">
    <source>
        <dbReference type="EMBL" id="KAG5928490.1"/>
    </source>
</evidence>
<dbReference type="UniPathway" id="UPA00792"/>
<evidence type="ECO:0000256" key="2">
    <source>
        <dbReference type="ARBA" id="ARBA00008420"/>
    </source>
</evidence>
<comment type="catalytic activity">
    <reaction evidence="8 9">
        <text>D-gluconate + ATP = 6-phospho-D-gluconate + ADP + H(+)</text>
        <dbReference type="Rhea" id="RHEA:19433"/>
        <dbReference type="ChEBI" id="CHEBI:15378"/>
        <dbReference type="ChEBI" id="CHEBI:18391"/>
        <dbReference type="ChEBI" id="CHEBI:30616"/>
        <dbReference type="ChEBI" id="CHEBI:58759"/>
        <dbReference type="ChEBI" id="CHEBI:456216"/>
        <dbReference type="EC" id="2.7.1.12"/>
    </reaction>
</comment>
<dbReference type="NCBIfam" id="TIGR01313">
    <property type="entry name" value="therm_gnt_kin"/>
    <property type="match status" value="1"/>
</dbReference>
<keyword evidence="5 9" id="KW-0547">Nucleotide-binding</keyword>
<dbReference type="EMBL" id="SRPY01000114">
    <property type="protein sequence ID" value="KAG5928490.1"/>
    <property type="molecule type" value="Genomic_DNA"/>
</dbReference>
<dbReference type="Gene3D" id="3.40.50.300">
    <property type="entry name" value="P-loop containing nucleotide triphosphate hydrolases"/>
    <property type="match status" value="1"/>
</dbReference>
<name>A0A8K0JAL7_9HYPO</name>
<evidence type="ECO:0000256" key="5">
    <source>
        <dbReference type="ARBA" id="ARBA00022741"/>
    </source>
</evidence>
<sequence length="190" mass="21139">MSCPSRPSRLRRPHLWLVTGPAGCGKTTVAEYLAGALDVPYIEGDAHHPQANIDKMSAGVPLNDSDRWDWLTELRRQSNRRIHDGTHGVVVACSALKLKYRDVIRVAAYYDPSIRIRFIFLHASQELLLERVAARKGHYMGAGMVKSQFEILERPTEDETDAITLDASRDVDEVKEAALASVNAVLMADS</sequence>
<dbReference type="Proteomes" id="UP000811619">
    <property type="component" value="Unassembled WGS sequence"/>
</dbReference>
<dbReference type="InterPro" id="IPR027417">
    <property type="entry name" value="P-loop_NTPase"/>
</dbReference>
<proteinExistence type="inferred from homology"/>
<gene>
    <name evidence="10" type="ORF">E4U42_000562</name>
</gene>
<dbReference type="FunFam" id="3.40.50.300:FF:000522">
    <property type="entry name" value="Gluconokinase"/>
    <property type="match status" value="1"/>
</dbReference>
<dbReference type="SUPFAM" id="SSF52540">
    <property type="entry name" value="P-loop containing nucleoside triphosphate hydrolases"/>
    <property type="match status" value="1"/>
</dbReference>
<keyword evidence="7 9" id="KW-0067">ATP-binding</keyword>
<evidence type="ECO:0000256" key="8">
    <source>
        <dbReference type="ARBA" id="ARBA00048090"/>
    </source>
</evidence>
<dbReference type="GO" id="GO:0046316">
    <property type="term" value="F:gluconokinase activity"/>
    <property type="evidence" value="ECO:0007669"/>
    <property type="project" value="UniProtKB-EC"/>
</dbReference>
<keyword evidence="6 9" id="KW-0418">Kinase</keyword>
<reference evidence="10" key="1">
    <citation type="journal article" date="2020" name="bioRxiv">
        <title>Whole genome comparisons of ergot fungi reveals the divergence and evolution of species within the genus Claviceps are the result of varying mechanisms driving genome evolution and host range expansion.</title>
        <authorList>
            <person name="Wyka S.A."/>
            <person name="Mondo S.J."/>
            <person name="Liu M."/>
            <person name="Dettman J."/>
            <person name="Nalam V."/>
            <person name="Broders K.D."/>
        </authorList>
    </citation>
    <scope>NUCLEOTIDE SEQUENCE</scope>
    <source>
        <strain evidence="10">CCC 489</strain>
    </source>
</reference>
<dbReference type="GO" id="GO:0005737">
    <property type="term" value="C:cytoplasm"/>
    <property type="evidence" value="ECO:0007669"/>
    <property type="project" value="TreeGrafter"/>
</dbReference>
<evidence type="ECO:0000256" key="3">
    <source>
        <dbReference type="ARBA" id="ARBA00012054"/>
    </source>
</evidence>
<evidence type="ECO:0000256" key="6">
    <source>
        <dbReference type="ARBA" id="ARBA00022777"/>
    </source>
</evidence>
<evidence type="ECO:0000256" key="4">
    <source>
        <dbReference type="ARBA" id="ARBA00022679"/>
    </source>
</evidence>
<protein>
    <recommendedName>
        <fullName evidence="3 9">Gluconokinase</fullName>
        <ecNumber evidence="3 9">2.7.1.12</ecNumber>
    </recommendedName>
</protein>
<comment type="caution">
    <text evidence="10">The sequence shown here is derived from an EMBL/GenBank/DDBJ whole genome shotgun (WGS) entry which is preliminary data.</text>
</comment>
<organism evidence="10 11">
    <name type="scientific">Claviceps africana</name>
    <dbReference type="NCBI Taxonomy" id="83212"/>
    <lineage>
        <taxon>Eukaryota</taxon>
        <taxon>Fungi</taxon>
        <taxon>Dikarya</taxon>
        <taxon>Ascomycota</taxon>
        <taxon>Pezizomycotina</taxon>
        <taxon>Sordariomycetes</taxon>
        <taxon>Hypocreomycetidae</taxon>
        <taxon>Hypocreales</taxon>
        <taxon>Clavicipitaceae</taxon>
        <taxon>Claviceps</taxon>
    </lineage>
</organism>
<dbReference type="CDD" id="cd02021">
    <property type="entry name" value="GntK"/>
    <property type="match status" value="1"/>
</dbReference>
<comment type="pathway">
    <text evidence="1 9">Carbohydrate acid metabolism; D-gluconate degradation.</text>
</comment>
<dbReference type="EC" id="2.7.1.12" evidence="3 9"/>
<accession>A0A8K0JAL7</accession>
<dbReference type="OrthoDB" id="275177at2759"/>
<dbReference type="Pfam" id="PF13238">
    <property type="entry name" value="AAA_18"/>
    <property type="match status" value="1"/>
</dbReference>
<dbReference type="AlphaFoldDB" id="A0A8K0JAL7"/>
<dbReference type="GO" id="GO:0005524">
    <property type="term" value="F:ATP binding"/>
    <property type="evidence" value="ECO:0007669"/>
    <property type="project" value="UniProtKB-KW"/>
</dbReference>
<evidence type="ECO:0000256" key="9">
    <source>
        <dbReference type="RuleBase" id="RU363066"/>
    </source>
</evidence>